<dbReference type="Proteomes" id="UP001205740">
    <property type="component" value="Unassembled WGS sequence"/>
</dbReference>
<evidence type="ECO:0000313" key="3">
    <source>
        <dbReference type="Proteomes" id="UP001205740"/>
    </source>
</evidence>
<name>A0ABT1H5D7_9NOCA</name>
<gene>
    <name evidence="2" type="ORF">LX12_003378</name>
</gene>
<evidence type="ECO:0000313" key="2">
    <source>
        <dbReference type="EMBL" id="MCP2162174.1"/>
    </source>
</evidence>
<reference evidence="2 3" key="1">
    <citation type="submission" date="2022-06" db="EMBL/GenBank/DDBJ databases">
        <title>Genomic Encyclopedia of Archaeal and Bacterial Type Strains, Phase II (KMG-II): from individual species to whole genera.</title>
        <authorList>
            <person name="Goeker M."/>
        </authorList>
    </citation>
    <scope>NUCLEOTIDE SEQUENCE [LARGE SCALE GENOMIC DNA]</scope>
    <source>
        <strain evidence="2 3">DSM 45037</strain>
    </source>
</reference>
<proteinExistence type="predicted"/>
<dbReference type="EMBL" id="JAMTCG010000006">
    <property type="protein sequence ID" value="MCP2162174.1"/>
    <property type="molecule type" value="Genomic_DNA"/>
</dbReference>
<organism evidence="2 3">
    <name type="scientific">Williamsia serinedens</name>
    <dbReference type="NCBI Taxonomy" id="391736"/>
    <lineage>
        <taxon>Bacteria</taxon>
        <taxon>Bacillati</taxon>
        <taxon>Actinomycetota</taxon>
        <taxon>Actinomycetes</taxon>
        <taxon>Mycobacteriales</taxon>
        <taxon>Nocardiaceae</taxon>
        <taxon>Williamsia</taxon>
    </lineage>
</organism>
<keyword evidence="1" id="KW-0732">Signal</keyword>
<dbReference type="RefSeq" id="WP_253655736.1">
    <property type="nucleotide sequence ID" value="NZ_BAAAOE010000005.1"/>
</dbReference>
<comment type="caution">
    <text evidence="2">The sequence shown here is derived from an EMBL/GenBank/DDBJ whole genome shotgun (WGS) entry which is preliminary data.</text>
</comment>
<keyword evidence="3" id="KW-1185">Reference proteome</keyword>
<feature type="signal peptide" evidence="1">
    <location>
        <begin position="1"/>
        <end position="30"/>
    </location>
</feature>
<evidence type="ECO:0000256" key="1">
    <source>
        <dbReference type="SAM" id="SignalP"/>
    </source>
</evidence>
<sequence length="358" mass="36961">MTSSTRVLGAVIACALAVGLTTALGSAAHAAPADPAVPHKKLALRDGTLDIRRGHAARSAPQATTATVPSYTTTNVDATTKKSYTAHFVGAAPSANTTSTVTVNIVPLNFSLANSNGTTTAVDATAAAKSVAASPMFTNATTKPAGETTQYLDAYVRANANKVGSAYHLLLNPVVSSPVSVSVPSGQWKQVGGEYGVLDTTIENAVTSNGVSGRYPATQLTMFVAPDVYGDDGSFTGSGFGGYHDQSGNYTFGYSDVEGGNTNLQAFSHEISEWAMDPFVGSSQINQVPGASVSGYGCLTNLEVGDPVYTSTFTQTVGATTWTLEDEVYVPWFFHTSPSTSYGKKYSLLGISSPAAAC</sequence>
<feature type="chain" id="PRO_5045956352" evidence="1">
    <location>
        <begin position="31"/>
        <end position="358"/>
    </location>
</feature>
<accession>A0ABT1H5D7</accession>
<protein>
    <submittedName>
        <fullName evidence="2">Uncharacterized protein</fullName>
    </submittedName>
</protein>